<evidence type="ECO:0000256" key="4">
    <source>
        <dbReference type="ARBA" id="ARBA00022777"/>
    </source>
</evidence>
<evidence type="ECO:0000256" key="5">
    <source>
        <dbReference type="ARBA" id="ARBA00022840"/>
    </source>
</evidence>
<keyword evidence="4 7" id="KW-0418">Kinase</keyword>
<keyword evidence="5" id="KW-0067">ATP-binding</keyword>
<name>A0A031LV85_9CREN</name>
<keyword evidence="8" id="KW-1185">Reference proteome</keyword>
<evidence type="ECO:0000256" key="2">
    <source>
        <dbReference type="ARBA" id="ARBA00022679"/>
    </source>
</evidence>
<comment type="similarity">
    <text evidence="1">Belongs to the carbohydrate kinase PfkB family.</text>
</comment>
<accession>A0A031LV85</accession>
<dbReference type="Pfam" id="PF00294">
    <property type="entry name" value="PfkB"/>
    <property type="match status" value="1"/>
</dbReference>
<dbReference type="AlphaFoldDB" id="A0A031LV85"/>
<dbReference type="GO" id="GO:0016301">
    <property type="term" value="F:kinase activity"/>
    <property type="evidence" value="ECO:0007669"/>
    <property type="project" value="UniProtKB-KW"/>
</dbReference>
<feature type="domain" description="Carbohydrate kinase PfkB" evidence="6">
    <location>
        <begin position="2"/>
        <end position="295"/>
    </location>
</feature>
<gene>
    <name evidence="7" type="ORF">CM19_02225</name>
</gene>
<dbReference type="Gene3D" id="3.40.1190.20">
    <property type="match status" value="1"/>
</dbReference>
<evidence type="ECO:0000259" key="6">
    <source>
        <dbReference type="Pfam" id="PF00294"/>
    </source>
</evidence>
<dbReference type="SUPFAM" id="SSF53613">
    <property type="entry name" value="Ribokinase-like"/>
    <property type="match status" value="1"/>
</dbReference>
<keyword evidence="2" id="KW-0808">Transferase</keyword>
<sequence>MKVIALGEPMVELNALTPGPLRYVNYFEKHVAGSEVNYCIALSRLGHRCSLIARVGNDEFGKNIIEWLRGTGVETSKIKVDSSSYTAVFFIQRHFPIPYESESFYYRKFSAGSKLSPEDIEEDFVKQADLVHSTGITLAISDTARDAVTKAFATAKRKSFDTNIRLKLWSPEKARETIMRLLKEGVEVLITDKDDAKILVNESEPEKIKKAFMDYCKILVLKMGKEGAAVFKEEESYYIKGYNVPVEDVTGAGDSLGGTFLGLYLNGYSLDKALKYGVAASALNVMIRGDNENIPFLEEIERFIKSIER</sequence>
<dbReference type="RefSeq" id="WP_048098769.1">
    <property type="nucleotide sequence ID" value="NZ_JFZT01000017.1"/>
</dbReference>
<dbReference type="STRING" id="1160895.CM19_02225"/>
<dbReference type="Proteomes" id="UP000024332">
    <property type="component" value="Unassembled WGS sequence"/>
</dbReference>
<evidence type="ECO:0000313" key="7">
    <source>
        <dbReference type="EMBL" id="EZQ11043.1"/>
    </source>
</evidence>
<dbReference type="InterPro" id="IPR029056">
    <property type="entry name" value="Ribokinase-like"/>
</dbReference>
<evidence type="ECO:0000256" key="1">
    <source>
        <dbReference type="ARBA" id="ARBA00010688"/>
    </source>
</evidence>
<dbReference type="InterPro" id="IPR011611">
    <property type="entry name" value="PfkB_dom"/>
</dbReference>
<dbReference type="NCBIfam" id="NF040938">
    <property type="entry name" value="KDG_KDGal_kin"/>
    <property type="match status" value="1"/>
</dbReference>
<protein>
    <submittedName>
        <fullName evidence="7">Sugar kinase</fullName>
    </submittedName>
</protein>
<evidence type="ECO:0000313" key="8">
    <source>
        <dbReference type="Proteomes" id="UP000024332"/>
    </source>
</evidence>
<dbReference type="OrthoDB" id="96179at2157"/>
<organism evidence="7 8">
    <name type="scientific">Candidatus Acidianus copahuensis</name>
    <dbReference type="NCBI Taxonomy" id="1160895"/>
    <lineage>
        <taxon>Archaea</taxon>
        <taxon>Thermoproteota</taxon>
        <taxon>Thermoprotei</taxon>
        <taxon>Sulfolobales</taxon>
        <taxon>Sulfolobaceae</taxon>
        <taxon>Acidianus</taxon>
    </lineage>
</organism>
<dbReference type="GO" id="GO:0005524">
    <property type="term" value="F:ATP binding"/>
    <property type="evidence" value="ECO:0007669"/>
    <property type="project" value="UniProtKB-KW"/>
</dbReference>
<dbReference type="InterPro" id="IPR050306">
    <property type="entry name" value="PfkB_Carbo_kinase"/>
</dbReference>
<reference evidence="7 8" key="1">
    <citation type="submission" date="2014-03" db="EMBL/GenBank/DDBJ databases">
        <title>Draft genome sequence of the novel thermoacidophilic archaea Acidianus copahuensis ALE1 strain, isolated from Copahue volcanic area in Neuquen Argentina.</title>
        <authorList>
            <person name="Urbieta M.S."/>
            <person name="Rascovan N."/>
            <person name="Castro C."/>
            <person name="Revale S."/>
            <person name="Giaveno M.A."/>
            <person name="Vazquez M.P."/>
            <person name="Donati E.R."/>
        </authorList>
    </citation>
    <scope>NUCLEOTIDE SEQUENCE [LARGE SCALE GENOMIC DNA]</scope>
    <source>
        <strain evidence="7 8">ALE1</strain>
    </source>
</reference>
<dbReference type="PANTHER" id="PTHR43085:SF1">
    <property type="entry name" value="PSEUDOURIDINE KINASE-RELATED"/>
    <property type="match status" value="1"/>
</dbReference>
<dbReference type="EMBL" id="JFZT01000017">
    <property type="protein sequence ID" value="EZQ11043.1"/>
    <property type="molecule type" value="Genomic_DNA"/>
</dbReference>
<dbReference type="PANTHER" id="PTHR43085">
    <property type="entry name" value="HEXOKINASE FAMILY MEMBER"/>
    <property type="match status" value="1"/>
</dbReference>
<dbReference type="CDD" id="cd01166">
    <property type="entry name" value="KdgK"/>
    <property type="match status" value="1"/>
</dbReference>
<evidence type="ECO:0000256" key="3">
    <source>
        <dbReference type="ARBA" id="ARBA00022741"/>
    </source>
</evidence>
<proteinExistence type="inferred from homology"/>
<keyword evidence="3" id="KW-0547">Nucleotide-binding</keyword>
<comment type="caution">
    <text evidence="7">The sequence shown here is derived from an EMBL/GenBank/DDBJ whole genome shotgun (WGS) entry which is preliminary data.</text>
</comment>
<dbReference type="InterPro" id="IPR054939">
    <property type="entry name" value="KDG_KDGal_kin"/>
</dbReference>